<dbReference type="Pfam" id="PF13175">
    <property type="entry name" value="AAA_15"/>
    <property type="match status" value="1"/>
</dbReference>
<dbReference type="Proteomes" id="UP000276443">
    <property type="component" value="Unassembled WGS sequence"/>
</dbReference>
<dbReference type="GO" id="GO:0006302">
    <property type="term" value="P:double-strand break repair"/>
    <property type="evidence" value="ECO:0007669"/>
    <property type="project" value="TreeGrafter"/>
</dbReference>
<comment type="caution">
    <text evidence="2">The sequence shown here is derived from an EMBL/GenBank/DDBJ whole genome shotgun (WGS) entry which is preliminary data.</text>
</comment>
<dbReference type="InterPro" id="IPR027417">
    <property type="entry name" value="P-loop_NTPase"/>
</dbReference>
<accession>A0A3N5BJ08</accession>
<dbReference type="PANTHER" id="PTHR32182">
    <property type="entry name" value="DNA REPLICATION AND REPAIR PROTEIN RECF"/>
    <property type="match status" value="1"/>
</dbReference>
<keyword evidence="3" id="KW-1185">Reference proteome</keyword>
<sequence>MKLLYFWFDKYKDMNNFEANLGSEFSFHFNGKELICEDNKIYLNNFFELPVKKSNTNNTTNLNISAIVGENGSGKSTLLDFLSDIMSKKHIESKHILIYSINNKIHILHSPQVKFSIKNNSSDSITFCISPLILNSHLTLLFSNVFDVRSIGMLKEEGEIYYSNISTNYLIGKHANISGFLRSEFEKQIFFVNDFSEELNIQNIMKIPREIYIEVSIDLENVTFTDDLEDVIRFLEDGPSITDFFTFLDSEQFYIEFYSGCLKAFFIHIDLLLSENNLTEAFEYDFRDYLYRYSSDDKSIFDSLYKQFEFDIPNLKNNVDKEFLKQLFTLKENFNTFFECVENINLYCNNKGTYILTESPQTKEFISLYRKALTKTGFLKFTWSDMSSGEYGLLNLFSRFYDILDNLKKDELLLSESDDFDTEVEIIYKENQLQFEEKDYSFPKSFILLIDEGDLYFHPQWQKDWLYYFIKLTNLLFNGDVQIILTTHSPFVLSDFPNSNVIFLENKNNINESYSFLDNGPKTFASNIIELFSNSFFIKDGLIGSFAKEKINLFIRQLLQLSPQEVYHEKDTIKKFIDTIGEPLLKNKILEIYNNKLELHDNHELDNRITTLENELSKLKKQRKM</sequence>
<feature type="domain" description="Endonuclease GajA/Old nuclease/RecF-like AAA" evidence="1">
    <location>
        <begin position="437"/>
        <end position="492"/>
    </location>
</feature>
<dbReference type="GO" id="GO:0000731">
    <property type="term" value="P:DNA synthesis involved in DNA repair"/>
    <property type="evidence" value="ECO:0007669"/>
    <property type="project" value="TreeGrafter"/>
</dbReference>
<protein>
    <submittedName>
        <fullName evidence="2">Putative AbiEii toxin of type IV toxin-antitoxin system</fullName>
    </submittedName>
</protein>
<dbReference type="EMBL" id="RKRF01000007">
    <property type="protein sequence ID" value="RPF55260.1"/>
    <property type="molecule type" value="Genomic_DNA"/>
</dbReference>
<dbReference type="SUPFAM" id="SSF52540">
    <property type="entry name" value="P-loop containing nucleoside triphosphate hydrolases"/>
    <property type="match status" value="1"/>
</dbReference>
<organism evidence="2 3">
    <name type="scientific">Aquisalibacillus elongatus</name>
    <dbReference type="NCBI Taxonomy" id="485577"/>
    <lineage>
        <taxon>Bacteria</taxon>
        <taxon>Bacillati</taxon>
        <taxon>Bacillota</taxon>
        <taxon>Bacilli</taxon>
        <taxon>Bacillales</taxon>
        <taxon>Bacillaceae</taxon>
        <taxon>Aquisalibacillus</taxon>
    </lineage>
</organism>
<dbReference type="PANTHER" id="PTHR32182:SF22">
    <property type="entry name" value="ATP-DEPENDENT ENDONUCLEASE, OLD FAMILY-RELATED"/>
    <property type="match status" value="1"/>
</dbReference>
<evidence type="ECO:0000313" key="2">
    <source>
        <dbReference type="EMBL" id="RPF55260.1"/>
    </source>
</evidence>
<proteinExistence type="predicted"/>
<dbReference type="Gene3D" id="3.40.50.300">
    <property type="entry name" value="P-loop containing nucleotide triphosphate hydrolases"/>
    <property type="match status" value="2"/>
</dbReference>
<evidence type="ECO:0000259" key="1">
    <source>
        <dbReference type="Pfam" id="PF13175"/>
    </source>
</evidence>
<dbReference type="OrthoDB" id="9801813at2"/>
<dbReference type="RefSeq" id="WP_124218942.1">
    <property type="nucleotide sequence ID" value="NZ_RKRF01000007.1"/>
</dbReference>
<evidence type="ECO:0000313" key="3">
    <source>
        <dbReference type="Proteomes" id="UP000276443"/>
    </source>
</evidence>
<dbReference type="AlphaFoldDB" id="A0A3N5BJ08"/>
<reference evidence="2 3" key="1">
    <citation type="submission" date="2018-11" db="EMBL/GenBank/DDBJ databases">
        <title>Genomic Encyclopedia of Type Strains, Phase IV (KMG-IV): sequencing the most valuable type-strain genomes for metagenomic binning, comparative biology and taxonomic classification.</title>
        <authorList>
            <person name="Goeker M."/>
        </authorList>
    </citation>
    <scope>NUCLEOTIDE SEQUENCE [LARGE SCALE GENOMIC DNA]</scope>
    <source>
        <strain evidence="2 3">DSM 18090</strain>
    </source>
</reference>
<name>A0A3N5BJ08_9BACI</name>
<gene>
    <name evidence="2" type="ORF">EDC24_0131</name>
</gene>
<dbReference type="InterPro" id="IPR041685">
    <property type="entry name" value="AAA_GajA/Old/RecF-like"/>
</dbReference>